<evidence type="ECO:0008006" key="3">
    <source>
        <dbReference type="Google" id="ProtNLM"/>
    </source>
</evidence>
<dbReference type="Proteomes" id="UP000292702">
    <property type="component" value="Unassembled WGS sequence"/>
</dbReference>
<sequence length="356" mass="40774">MIAPLLPDDLYREIVQHVSSHHDLYMLSLTCRLLRTEAEYFLYRHVESSQWPRTEDLCQLLINCTRLHPLVRSLSITNEGLKLVPSSEYWDFISRLLELLPNLHALKIYNGLSMANNNAWVLDHCIAPLRRLEVDFEFDPHFMEFLKGQPTLEQVHWIDSSRHDITNDLVHSLHSLSLSTPPSDFLPAVTELMTNNSQFALQLVNSGSITHLWVRGHPPHEDDGGMRYISQFNGKAASLRSLRLNFPRRRGSCVAMLKELSKNAPRLRSIGFIPYFDANATDMLEVLSSFKELHSVVTWSVISADTSRLLAQACPSLRLVACLHYSYSHEYVFLPVNPLGAPKPVHDPEFLLWRDA</sequence>
<keyword evidence="2" id="KW-1185">Reference proteome</keyword>
<gene>
    <name evidence="1" type="ORF">EIP91_005409</name>
</gene>
<protein>
    <recommendedName>
        <fullName evidence="3">F-box domain-containing protein</fullName>
    </recommendedName>
</protein>
<reference evidence="1 2" key="1">
    <citation type="submission" date="2018-11" db="EMBL/GenBank/DDBJ databases">
        <title>Genome assembly of Steccherinum ochraceum LE-BIN_3174, the white-rot fungus of the Steccherinaceae family (The Residual Polyporoid clade, Polyporales, Basidiomycota).</title>
        <authorList>
            <person name="Fedorova T.V."/>
            <person name="Glazunova O.A."/>
            <person name="Landesman E.O."/>
            <person name="Moiseenko K.V."/>
            <person name="Psurtseva N.V."/>
            <person name="Savinova O.S."/>
            <person name="Shakhova N.V."/>
            <person name="Tyazhelova T.V."/>
            <person name="Vasina D.V."/>
        </authorList>
    </citation>
    <scope>NUCLEOTIDE SEQUENCE [LARGE SCALE GENOMIC DNA]</scope>
    <source>
        <strain evidence="1 2">LE-BIN_3174</strain>
    </source>
</reference>
<name>A0A4R0RI48_9APHY</name>
<proteinExistence type="predicted"/>
<dbReference type="STRING" id="92696.A0A4R0RI48"/>
<dbReference type="Gene3D" id="3.80.10.10">
    <property type="entry name" value="Ribonuclease Inhibitor"/>
    <property type="match status" value="1"/>
</dbReference>
<evidence type="ECO:0000313" key="2">
    <source>
        <dbReference type="Proteomes" id="UP000292702"/>
    </source>
</evidence>
<dbReference type="EMBL" id="RWJN01000298">
    <property type="protein sequence ID" value="TCD63438.1"/>
    <property type="molecule type" value="Genomic_DNA"/>
</dbReference>
<organism evidence="1 2">
    <name type="scientific">Steccherinum ochraceum</name>
    <dbReference type="NCBI Taxonomy" id="92696"/>
    <lineage>
        <taxon>Eukaryota</taxon>
        <taxon>Fungi</taxon>
        <taxon>Dikarya</taxon>
        <taxon>Basidiomycota</taxon>
        <taxon>Agaricomycotina</taxon>
        <taxon>Agaricomycetes</taxon>
        <taxon>Polyporales</taxon>
        <taxon>Steccherinaceae</taxon>
        <taxon>Steccherinum</taxon>
    </lineage>
</organism>
<accession>A0A4R0RI48</accession>
<dbReference type="OrthoDB" id="3188866at2759"/>
<comment type="caution">
    <text evidence="1">The sequence shown here is derived from an EMBL/GenBank/DDBJ whole genome shotgun (WGS) entry which is preliminary data.</text>
</comment>
<dbReference type="AlphaFoldDB" id="A0A4R0RI48"/>
<dbReference type="InterPro" id="IPR032675">
    <property type="entry name" value="LRR_dom_sf"/>
</dbReference>
<evidence type="ECO:0000313" key="1">
    <source>
        <dbReference type="EMBL" id="TCD63438.1"/>
    </source>
</evidence>